<gene>
    <name evidence="3" type="ORF">FA14DRAFT_152121</name>
</gene>
<dbReference type="InParanoid" id="A0A316VK55"/>
<dbReference type="AlphaFoldDB" id="A0A316VK55"/>
<sequence length="223" mass="26182">MSMVSWKSLFCITAINLFAQISVYCFPAGERNSHNEDQENWSGLYDLLEISSFDPSWYDETQSAHKGGENAQVGSANQGTMEDGRKKSMKRKSRKTPEDREKQRVYRQTLKENRETDPIAQQKHRDRMNEFNRKWKANRTSKMTESEKEAFIVRKKQAKARYNESHRTRCGGYSSSKQQRLAKIRRMKAEGTANEADLKFLHEYQHDAKLRRRKERAAQKGHN</sequence>
<keyword evidence="2" id="KW-0732">Signal</keyword>
<accession>A0A316VK55</accession>
<evidence type="ECO:0000256" key="1">
    <source>
        <dbReference type="SAM" id="MobiDB-lite"/>
    </source>
</evidence>
<keyword evidence="4" id="KW-1185">Reference proteome</keyword>
<evidence type="ECO:0000313" key="3">
    <source>
        <dbReference type="EMBL" id="PWN36693.1"/>
    </source>
</evidence>
<reference evidence="3 4" key="1">
    <citation type="journal article" date="2018" name="Mol. Biol. Evol.">
        <title>Broad Genomic Sampling Reveals a Smut Pathogenic Ancestry of the Fungal Clade Ustilaginomycotina.</title>
        <authorList>
            <person name="Kijpornyongpan T."/>
            <person name="Mondo S.J."/>
            <person name="Barry K."/>
            <person name="Sandor L."/>
            <person name="Lee J."/>
            <person name="Lipzen A."/>
            <person name="Pangilinan J."/>
            <person name="LaButti K."/>
            <person name="Hainaut M."/>
            <person name="Henrissat B."/>
            <person name="Grigoriev I.V."/>
            <person name="Spatafora J.W."/>
            <person name="Aime M.C."/>
        </authorList>
    </citation>
    <scope>NUCLEOTIDE SEQUENCE [LARGE SCALE GENOMIC DNA]</scope>
    <source>
        <strain evidence="3 4">MCA 3882</strain>
    </source>
</reference>
<name>A0A316VK55_9BASI</name>
<protein>
    <submittedName>
        <fullName evidence="3">Uncharacterized protein</fullName>
    </submittedName>
</protein>
<dbReference type="GeneID" id="37019290"/>
<dbReference type="RefSeq" id="XP_025356995.1">
    <property type="nucleotide sequence ID" value="XM_025497509.1"/>
</dbReference>
<feature type="region of interest" description="Disordered" evidence="1">
    <location>
        <begin position="59"/>
        <end position="126"/>
    </location>
</feature>
<evidence type="ECO:0000256" key="2">
    <source>
        <dbReference type="SAM" id="SignalP"/>
    </source>
</evidence>
<feature type="chain" id="PRO_5016288580" evidence="2">
    <location>
        <begin position="26"/>
        <end position="223"/>
    </location>
</feature>
<feature type="signal peptide" evidence="2">
    <location>
        <begin position="1"/>
        <end position="25"/>
    </location>
</feature>
<organism evidence="3 4">
    <name type="scientific">Meira miltonrushii</name>
    <dbReference type="NCBI Taxonomy" id="1280837"/>
    <lineage>
        <taxon>Eukaryota</taxon>
        <taxon>Fungi</taxon>
        <taxon>Dikarya</taxon>
        <taxon>Basidiomycota</taxon>
        <taxon>Ustilaginomycotina</taxon>
        <taxon>Exobasidiomycetes</taxon>
        <taxon>Exobasidiales</taxon>
        <taxon>Brachybasidiaceae</taxon>
        <taxon>Meira</taxon>
    </lineage>
</organism>
<feature type="compositionally biased region" description="Basic and acidic residues" evidence="1">
    <location>
        <begin position="95"/>
        <end position="117"/>
    </location>
</feature>
<feature type="region of interest" description="Disordered" evidence="1">
    <location>
        <begin position="158"/>
        <end position="179"/>
    </location>
</feature>
<evidence type="ECO:0000313" key="4">
    <source>
        <dbReference type="Proteomes" id="UP000245771"/>
    </source>
</evidence>
<dbReference type="EMBL" id="KZ819602">
    <property type="protein sequence ID" value="PWN36693.1"/>
    <property type="molecule type" value="Genomic_DNA"/>
</dbReference>
<dbReference type="Proteomes" id="UP000245771">
    <property type="component" value="Unassembled WGS sequence"/>
</dbReference>
<proteinExistence type="predicted"/>